<evidence type="ECO:0000313" key="3">
    <source>
        <dbReference type="EMBL" id="RQH00732.1"/>
    </source>
</evidence>
<dbReference type="SUPFAM" id="SSF110849">
    <property type="entry name" value="ParB/Sulfiredoxin"/>
    <property type="match status" value="1"/>
</dbReference>
<protein>
    <recommendedName>
        <fullName evidence="2">ParB-like N-terminal domain-containing protein</fullName>
    </recommendedName>
</protein>
<keyword evidence="4" id="KW-1185">Reference proteome</keyword>
<reference evidence="3 4" key="1">
    <citation type="submission" date="2018-10" db="EMBL/GenBank/DDBJ databases">
        <title>Natrarchaeobius chitinivorans gen. nov., sp. nov., and Natrarchaeobius haloalkaliphilus sp. nov., alkaliphilic, chitin-utilizing haloarchaea from hypersaline alkaline lakes.</title>
        <authorList>
            <person name="Sorokin D.Y."/>
            <person name="Elcheninov A.G."/>
            <person name="Kostrikina N.A."/>
            <person name="Bale N.J."/>
            <person name="Sinninghe Damste J.S."/>
            <person name="Khijniak T.V."/>
            <person name="Kublanov I.V."/>
            <person name="Toshchakov S.V."/>
        </authorList>
    </citation>
    <scope>NUCLEOTIDE SEQUENCE [LARGE SCALE GENOMIC DNA]</scope>
    <source>
        <strain evidence="3 4">AArcht7</strain>
    </source>
</reference>
<proteinExistence type="predicted"/>
<feature type="domain" description="ParB-like N-terminal" evidence="2">
    <location>
        <begin position="114"/>
        <end position="204"/>
    </location>
</feature>
<evidence type="ECO:0000313" key="4">
    <source>
        <dbReference type="Proteomes" id="UP000281431"/>
    </source>
</evidence>
<name>A0A3N6MWG2_NATCH</name>
<gene>
    <name evidence="3" type="ORF">EA472_08795</name>
</gene>
<comment type="caution">
    <text evidence="3">The sequence shown here is derived from an EMBL/GenBank/DDBJ whole genome shotgun (WGS) entry which is preliminary data.</text>
</comment>
<evidence type="ECO:0000259" key="2">
    <source>
        <dbReference type="SMART" id="SM00470"/>
    </source>
</evidence>
<dbReference type="Pfam" id="PF02195">
    <property type="entry name" value="ParB_N"/>
    <property type="match status" value="1"/>
</dbReference>
<dbReference type="EMBL" id="REFZ01000005">
    <property type="protein sequence ID" value="RQH00732.1"/>
    <property type="molecule type" value="Genomic_DNA"/>
</dbReference>
<dbReference type="Proteomes" id="UP000281431">
    <property type="component" value="Unassembled WGS sequence"/>
</dbReference>
<dbReference type="InterPro" id="IPR003115">
    <property type="entry name" value="ParB_N"/>
</dbReference>
<dbReference type="Gene3D" id="3.90.1530.10">
    <property type="entry name" value="Conserved hypothetical protein from pyrococcus furiosus pfu- 392566-001, ParB domain"/>
    <property type="match status" value="1"/>
</dbReference>
<dbReference type="AlphaFoldDB" id="A0A3N6MWG2"/>
<dbReference type="InterPro" id="IPR036086">
    <property type="entry name" value="ParB/Sulfiredoxin_sf"/>
</dbReference>
<sequence>MPAGDRFDDPPFDNGDVVVDRDDPSPNEAVVINVPPMAATEWVVSGRGTLASDNPAYPDDDRVVIVVYRETLTREYPNYSGGYPMLVDWLNRDGVPYYAFPSRRLRTVDTMQPTELPLSEIDPSPYHARNFVESKNRAFIEEIRDRGRPDPIPLVRDCDDRFEVLNGHKRIWASHVAGLESIPCHCLYVDDEWAARLWAQWHFDSYGAAERSVARRRLEATFGAKADEIVPRPPAAQAP</sequence>
<dbReference type="OrthoDB" id="199604at2157"/>
<evidence type="ECO:0000256" key="1">
    <source>
        <dbReference type="SAM" id="MobiDB-lite"/>
    </source>
</evidence>
<accession>A0A3N6MWG2</accession>
<feature type="region of interest" description="Disordered" evidence="1">
    <location>
        <begin position="1"/>
        <end position="24"/>
    </location>
</feature>
<organism evidence="3 4">
    <name type="scientific">Natrarchaeobius chitinivorans</name>
    <dbReference type="NCBI Taxonomy" id="1679083"/>
    <lineage>
        <taxon>Archaea</taxon>
        <taxon>Methanobacteriati</taxon>
        <taxon>Methanobacteriota</taxon>
        <taxon>Stenosarchaea group</taxon>
        <taxon>Halobacteria</taxon>
        <taxon>Halobacteriales</taxon>
        <taxon>Natrialbaceae</taxon>
        <taxon>Natrarchaeobius</taxon>
    </lineage>
</organism>
<dbReference type="SMART" id="SM00470">
    <property type="entry name" value="ParB"/>
    <property type="match status" value="1"/>
</dbReference>